<dbReference type="PANTHER" id="PTHR11012:SF6">
    <property type="entry name" value="CHK DOMAIN OV1-RELATED"/>
    <property type="match status" value="1"/>
</dbReference>
<dbReference type="InParanoid" id="B4JFN7"/>
<keyword evidence="3" id="KW-1185">Reference proteome</keyword>
<name>B4JFN7_DROGR</name>
<evidence type="ECO:0000313" key="2">
    <source>
        <dbReference type="EMBL" id="EDV93518.1"/>
    </source>
</evidence>
<dbReference type="STRING" id="7222.B4JFN7"/>
<evidence type="ECO:0000313" key="3">
    <source>
        <dbReference type="Proteomes" id="UP000001070"/>
    </source>
</evidence>
<dbReference type="SMART" id="SM00587">
    <property type="entry name" value="CHK"/>
    <property type="match status" value="1"/>
</dbReference>
<dbReference type="InterPro" id="IPR011009">
    <property type="entry name" value="Kinase-like_dom_sf"/>
</dbReference>
<dbReference type="OrthoDB" id="191037at2759"/>
<dbReference type="SUPFAM" id="SSF56112">
    <property type="entry name" value="Protein kinase-like (PK-like)"/>
    <property type="match status" value="1"/>
</dbReference>
<dbReference type="Pfam" id="PF02958">
    <property type="entry name" value="EcKL"/>
    <property type="match status" value="1"/>
</dbReference>
<dbReference type="PANTHER" id="PTHR11012">
    <property type="entry name" value="PROTEIN KINASE-LIKE DOMAIN-CONTAINING"/>
    <property type="match status" value="1"/>
</dbReference>
<protein>
    <submittedName>
        <fullName evidence="2">GH19356</fullName>
    </submittedName>
</protein>
<dbReference type="EMBL" id="CH916369">
    <property type="protein sequence ID" value="EDV93518.1"/>
    <property type="molecule type" value="Genomic_DNA"/>
</dbReference>
<reference evidence="2 3" key="1">
    <citation type="journal article" date="2007" name="Nature">
        <title>Evolution of genes and genomes on the Drosophila phylogeny.</title>
        <authorList>
            <consortium name="Drosophila 12 Genomes Consortium"/>
            <person name="Clark A.G."/>
            <person name="Eisen M.B."/>
            <person name="Smith D.R."/>
            <person name="Bergman C.M."/>
            <person name="Oliver B."/>
            <person name="Markow T.A."/>
            <person name="Kaufman T.C."/>
            <person name="Kellis M."/>
            <person name="Gelbart W."/>
            <person name="Iyer V.N."/>
            <person name="Pollard D.A."/>
            <person name="Sackton T.B."/>
            <person name="Larracuente A.M."/>
            <person name="Singh N.D."/>
            <person name="Abad J.P."/>
            <person name="Abt D.N."/>
            <person name="Adryan B."/>
            <person name="Aguade M."/>
            <person name="Akashi H."/>
            <person name="Anderson W.W."/>
            <person name="Aquadro C.F."/>
            <person name="Ardell D.H."/>
            <person name="Arguello R."/>
            <person name="Artieri C.G."/>
            <person name="Barbash D.A."/>
            <person name="Barker D."/>
            <person name="Barsanti P."/>
            <person name="Batterham P."/>
            <person name="Batzoglou S."/>
            <person name="Begun D."/>
            <person name="Bhutkar A."/>
            <person name="Blanco E."/>
            <person name="Bosak S.A."/>
            <person name="Bradley R.K."/>
            <person name="Brand A.D."/>
            <person name="Brent M.R."/>
            <person name="Brooks A.N."/>
            <person name="Brown R.H."/>
            <person name="Butlin R.K."/>
            <person name="Caggese C."/>
            <person name="Calvi B.R."/>
            <person name="Bernardo de Carvalho A."/>
            <person name="Caspi A."/>
            <person name="Castrezana S."/>
            <person name="Celniker S.E."/>
            <person name="Chang J.L."/>
            <person name="Chapple C."/>
            <person name="Chatterji S."/>
            <person name="Chinwalla A."/>
            <person name="Civetta A."/>
            <person name="Clifton S.W."/>
            <person name="Comeron J.M."/>
            <person name="Costello J.C."/>
            <person name="Coyne J.A."/>
            <person name="Daub J."/>
            <person name="David R.G."/>
            <person name="Delcher A.L."/>
            <person name="Delehaunty K."/>
            <person name="Do C.B."/>
            <person name="Ebling H."/>
            <person name="Edwards K."/>
            <person name="Eickbush T."/>
            <person name="Evans J.D."/>
            <person name="Filipski A."/>
            <person name="Findeiss S."/>
            <person name="Freyhult E."/>
            <person name="Fulton L."/>
            <person name="Fulton R."/>
            <person name="Garcia A.C."/>
            <person name="Gardiner A."/>
            <person name="Garfield D.A."/>
            <person name="Garvin B.E."/>
            <person name="Gibson G."/>
            <person name="Gilbert D."/>
            <person name="Gnerre S."/>
            <person name="Godfrey J."/>
            <person name="Good R."/>
            <person name="Gotea V."/>
            <person name="Gravely B."/>
            <person name="Greenberg A.J."/>
            <person name="Griffiths-Jones S."/>
            <person name="Gross S."/>
            <person name="Guigo R."/>
            <person name="Gustafson E.A."/>
            <person name="Haerty W."/>
            <person name="Hahn M.W."/>
            <person name="Halligan D.L."/>
            <person name="Halpern A.L."/>
            <person name="Halter G.M."/>
            <person name="Han M.V."/>
            <person name="Heger A."/>
            <person name="Hillier L."/>
            <person name="Hinrichs A.S."/>
            <person name="Holmes I."/>
            <person name="Hoskins R.A."/>
            <person name="Hubisz M.J."/>
            <person name="Hultmark D."/>
            <person name="Huntley M.A."/>
            <person name="Jaffe D.B."/>
            <person name="Jagadeeshan S."/>
            <person name="Jeck W.R."/>
            <person name="Johnson J."/>
            <person name="Jones C.D."/>
            <person name="Jordan W.C."/>
            <person name="Karpen G.H."/>
            <person name="Kataoka E."/>
            <person name="Keightley P.D."/>
            <person name="Kheradpour P."/>
            <person name="Kirkness E.F."/>
            <person name="Koerich L.B."/>
            <person name="Kristiansen K."/>
            <person name="Kudrna D."/>
            <person name="Kulathinal R.J."/>
            <person name="Kumar S."/>
            <person name="Kwok R."/>
            <person name="Lander E."/>
            <person name="Langley C.H."/>
            <person name="Lapoint R."/>
            <person name="Lazzaro B.P."/>
            <person name="Lee S.J."/>
            <person name="Levesque L."/>
            <person name="Li R."/>
            <person name="Lin C.F."/>
            <person name="Lin M.F."/>
            <person name="Lindblad-Toh K."/>
            <person name="Llopart A."/>
            <person name="Long M."/>
            <person name="Low L."/>
            <person name="Lozovsky E."/>
            <person name="Lu J."/>
            <person name="Luo M."/>
            <person name="Machado C.A."/>
            <person name="Makalowski W."/>
            <person name="Marzo M."/>
            <person name="Matsuda M."/>
            <person name="Matzkin L."/>
            <person name="McAllister B."/>
            <person name="McBride C.S."/>
            <person name="McKernan B."/>
            <person name="McKernan K."/>
            <person name="Mendez-Lago M."/>
            <person name="Minx P."/>
            <person name="Mollenhauer M.U."/>
            <person name="Montooth K."/>
            <person name="Mount S.M."/>
            <person name="Mu X."/>
            <person name="Myers E."/>
            <person name="Negre B."/>
            <person name="Newfeld S."/>
            <person name="Nielsen R."/>
            <person name="Noor M.A."/>
            <person name="O'Grady P."/>
            <person name="Pachter L."/>
            <person name="Papaceit M."/>
            <person name="Parisi M.J."/>
            <person name="Parisi M."/>
            <person name="Parts L."/>
            <person name="Pedersen J.S."/>
            <person name="Pesole G."/>
            <person name="Phillippy A.M."/>
            <person name="Ponting C.P."/>
            <person name="Pop M."/>
            <person name="Porcelli D."/>
            <person name="Powell J.R."/>
            <person name="Prohaska S."/>
            <person name="Pruitt K."/>
            <person name="Puig M."/>
            <person name="Quesneville H."/>
            <person name="Ram K.R."/>
            <person name="Rand D."/>
            <person name="Rasmussen M.D."/>
            <person name="Reed L.K."/>
            <person name="Reenan R."/>
            <person name="Reily A."/>
            <person name="Remington K.A."/>
            <person name="Rieger T.T."/>
            <person name="Ritchie M.G."/>
            <person name="Robin C."/>
            <person name="Rogers Y.H."/>
            <person name="Rohde C."/>
            <person name="Rozas J."/>
            <person name="Rubenfield M.J."/>
            <person name="Ruiz A."/>
            <person name="Russo S."/>
            <person name="Salzberg S.L."/>
            <person name="Sanchez-Gracia A."/>
            <person name="Saranga D.J."/>
            <person name="Sato H."/>
            <person name="Schaeffer S.W."/>
            <person name="Schatz M.C."/>
            <person name="Schlenke T."/>
            <person name="Schwartz R."/>
            <person name="Segarra C."/>
            <person name="Singh R.S."/>
            <person name="Sirot L."/>
            <person name="Sirota M."/>
            <person name="Sisneros N.B."/>
            <person name="Smith C.D."/>
            <person name="Smith T.F."/>
            <person name="Spieth J."/>
            <person name="Stage D.E."/>
            <person name="Stark A."/>
            <person name="Stephan W."/>
            <person name="Strausberg R.L."/>
            <person name="Strempel S."/>
            <person name="Sturgill D."/>
            <person name="Sutton G."/>
            <person name="Sutton G.G."/>
            <person name="Tao W."/>
            <person name="Teichmann S."/>
            <person name="Tobari Y.N."/>
            <person name="Tomimura Y."/>
            <person name="Tsolas J.M."/>
            <person name="Valente V.L."/>
            <person name="Venter E."/>
            <person name="Venter J.C."/>
            <person name="Vicario S."/>
            <person name="Vieira F.G."/>
            <person name="Vilella A.J."/>
            <person name="Villasante A."/>
            <person name="Walenz B."/>
            <person name="Wang J."/>
            <person name="Wasserman M."/>
            <person name="Watts T."/>
            <person name="Wilson D."/>
            <person name="Wilson R.K."/>
            <person name="Wing R.A."/>
            <person name="Wolfner M.F."/>
            <person name="Wong A."/>
            <person name="Wong G.K."/>
            <person name="Wu C.I."/>
            <person name="Wu G."/>
            <person name="Yamamoto D."/>
            <person name="Yang H.P."/>
            <person name="Yang S.P."/>
            <person name="Yorke J.A."/>
            <person name="Yoshida K."/>
            <person name="Zdobnov E."/>
            <person name="Zhang P."/>
            <person name="Zhang Y."/>
            <person name="Zimin A.V."/>
            <person name="Baldwin J."/>
            <person name="Abdouelleil A."/>
            <person name="Abdulkadir J."/>
            <person name="Abebe A."/>
            <person name="Abera B."/>
            <person name="Abreu J."/>
            <person name="Acer S.C."/>
            <person name="Aftuck L."/>
            <person name="Alexander A."/>
            <person name="An P."/>
            <person name="Anderson E."/>
            <person name="Anderson S."/>
            <person name="Arachi H."/>
            <person name="Azer M."/>
            <person name="Bachantsang P."/>
            <person name="Barry A."/>
            <person name="Bayul T."/>
            <person name="Berlin A."/>
            <person name="Bessette D."/>
            <person name="Bloom T."/>
            <person name="Blye J."/>
            <person name="Boguslavskiy L."/>
            <person name="Bonnet C."/>
            <person name="Boukhgalter B."/>
            <person name="Bourzgui I."/>
            <person name="Brown A."/>
            <person name="Cahill P."/>
            <person name="Channer S."/>
            <person name="Cheshatsang Y."/>
            <person name="Chuda L."/>
            <person name="Citroen M."/>
            <person name="Collymore A."/>
            <person name="Cooke P."/>
            <person name="Costello M."/>
            <person name="D'Aco K."/>
            <person name="Daza R."/>
            <person name="De Haan G."/>
            <person name="DeGray S."/>
            <person name="DeMaso C."/>
            <person name="Dhargay N."/>
            <person name="Dooley K."/>
            <person name="Dooley E."/>
            <person name="Doricent M."/>
            <person name="Dorje P."/>
            <person name="Dorjee K."/>
            <person name="Dupes A."/>
            <person name="Elong R."/>
            <person name="Falk J."/>
            <person name="Farina A."/>
            <person name="Faro S."/>
            <person name="Ferguson D."/>
            <person name="Fisher S."/>
            <person name="Foley C.D."/>
            <person name="Franke A."/>
            <person name="Friedrich D."/>
            <person name="Gadbois L."/>
            <person name="Gearin G."/>
            <person name="Gearin C.R."/>
            <person name="Giannoukos G."/>
            <person name="Goode T."/>
            <person name="Graham J."/>
            <person name="Grandbois E."/>
            <person name="Grewal S."/>
            <person name="Gyaltsen K."/>
            <person name="Hafez N."/>
            <person name="Hagos B."/>
            <person name="Hall J."/>
            <person name="Henson C."/>
            <person name="Hollinger A."/>
            <person name="Honan T."/>
            <person name="Huard M.D."/>
            <person name="Hughes L."/>
            <person name="Hurhula B."/>
            <person name="Husby M.E."/>
            <person name="Kamat A."/>
            <person name="Kanga B."/>
            <person name="Kashin S."/>
            <person name="Khazanovich D."/>
            <person name="Kisner P."/>
            <person name="Lance K."/>
            <person name="Lara M."/>
            <person name="Lee W."/>
            <person name="Lennon N."/>
            <person name="Letendre F."/>
            <person name="LeVine R."/>
            <person name="Lipovsky A."/>
            <person name="Liu X."/>
            <person name="Liu J."/>
            <person name="Liu S."/>
            <person name="Lokyitsang T."/>
            <person name="Lokyitsang Y."/>
            <person name="Lubonja R."/>
            <person name="Lui A."/>
            <person name="MacDonald P."/>
            <person name="Magnisalis V."/>
            <person name="Maru K."/>
            <person name="Matthews C."/>
            <person name="McCusker W."/>
            <person name="McDonough S."/>
            <person name="Mehta T."/>
            <person name="Meldrim J."/>
            <person name="Meneus L."/>
            <person name="Mihai O."/>
            <person name="Mihalev A."/>
            <person name="Mihova T."/>
            <person name="Mittelman R."/>
            <person name="Mlenga V."/>
            <person name="Montmayeur A."/>
            <person name="Mulrain L."/>
            <person name="Navidi A."/>
            <person name="Naylor J."/>
            <person name="Negash T."/>
            <person name="Nguyen T."/>
            <person name="Nguyen N."/>
            <person name="Nicol R."/>
            <person name="Norbu C."/>
            <person name="Norbu N."/>
            <person name="Novod N."/>
            <person name="O'Neill B."/>
            <person name="Osman S."/>
            <person name="Markiewicz E."/>
            <person name="Oyono O.L."/>
            <person name="Patti C."/>
            <person name="Phunkhang P."/>
            <person name="Pierre F."/>
            <person name="Priest M."/>
            <person name="Raghuraman S."/>
            <person name="Rege F."/>
            <person name="Reyes R."/>
            <person name="Rise C."/>
            <person name="Rogov P."/>
            <person name="Ross K."/>
            <person name="Ryan E."/>
            <person name="Settipalli S."/>
            <person name="Shea T."/>
            <person name="Sherpa N."/>
            <person name="Shi L."/>
            <person name="Shih D."/>
            <person name="Sparrow T."/>
            <person name="Spaulding J."/>
            <person name="Stalker J."/>
            <person name="Stange-Thomann N."/>
            <person name="Stavropoulos S."/>
            <person name="Stone C."/>
            <person name="Strader C."/>
            <person name="Tesfaye S."/>
            <person name="Thomson T."/>
            <person name="Thoulutsang Y."/>
            <person name="Thoulutsang D."/>
            <person name="Topham K."/>
            <person name="Topping I."/>
            <person name="Tsamla T."/>
            <person name="Vassiliev H."/>
            <person name="Vo A."/>
            <person name="Wangchuk T."/>
            <person name="Wangdi T."/>
            <person name="Weiand M."/>
            <person name="Wilkinson J."/>
            <person name="Wilson A."/>
            <person name="Yadav S."/>
            <person name="Young G."/>
            <person name="Yu Q."/>
            <person name="Zembek L."/>
            <person name="Zhong D."/>
            <person name="Zimmer A."/>
            <person name="Zwirko Z."/>
            <person name="Jaffe D.B."/>
            <person name="Alvarez P."/>
            <person name="Brockman W."/>
            <person name="Butler J."/>
            <person name="Chin C."/>
            <person name="Gnerre S."/>
            <person name="Grabherr M."/>
            <person name="Kleber M."/>
            <person name="Mauceli E."/>
            <person name="MacCallum I."/>
        </authorList>
    </citation>
    <scope>NUCLEOTIDE SEQUENCE [LARGE SCALE GENOMIC DNA]</scope>
    <source>
        <strain evidence="3">Tucson 15287-2541.00</strain>
    </source>
</reference>
<dbReference type="Gene3D" id="3.90.1200.10">
    <property type="match status" value="1"/>
</dbReference>
<feature type="domain" description="CHK kinase-like" evidence="1">
    <location>
        <begin position="141"/>
        <end position="334"/>
    </location>
</feature>
<dbReference type="PhylomeDB" id="B4JFN7"/>
<proteinExistence type="predicted"/>
<accession>B4JFN7</accession>
<dbReference type="InterPro" id="IPR015897">
    <property type="entry name" value="CHK_kinase-like"/>
</dbReference>
<dbReference type="eggNOG" id="ENOG502RZD1">
    <property type="taxonomic scope" value="Eukaryota"/>
</dbReference>
<organism evidence="3">
    <name type="scientific">Drosophila grimshawi</name>
    <name type="common">Hawaiian fruit fly</name>
    <name type="synonym">Idiomyia grimshawi</name>
    <dbReference type="NCBI Taxonomy" id="7222"/>
    <lineage>
        <taxon>Eukaryota</taxon>
        <taxon>Metazoa</taxon>
        <taxon>Ecdysozoa</taxon>
        <taxon>Arthropoda</taxon>
        <taxon>Hexapoda</taxon>
        <taxon>Insecta</taxon>
        <taxon>Pterygota</taxon>
        <taxon>Neoptera</taxon>
        <taxon>Endopterygota</taxon>
        <taxon>Diptera</taxon>
        <taxon>Brachycera</taxon>
        <taxon>Muscomorpha</taxon>
        <taxon>Ephydroidea</taxon>
        <taxon>Drosophilidae</taxon>
        <taxon>Drosophila</taxon>
        <taxon>Hawaiian Drosophila</taxon>
    </lineage>
</organism>
<dbReference type="HOGENOM" id="CLU_010718_0_2_1"/>
<dbReference type="OMA" id="HANNHWI"/>
<dbReference type="InterPro" id="IPR004119">
    <property type="entry name" value="EcKL"/>
</dbReference>
<sequence>MSPKAPETIFNASIKLPEWLKADLFDNVLKDSFKDFKAIKEFKAVPGTNPGDNYATVVLQIKIVVELKDNTTESTTFMLKIPQQTKAYQEAFGKNTFSIFDMEREMFTIYVQEFKQLYRNIGLDIEFGAKCYKLDIPYEHVLLEDLKRKGFQPANRQAGLDEEHTLDVLTKLAQWHAASAVRVATMGPYPKHISEGFFNEDGKDFIRKMSDDRLKYLLKSFATIEGHEAYYEDLINMEGHITENVLDVAAVDPKEFNVLNHGDFWLPNLMFLYDPSSGKLLDSYLVDYQMCKYGSVAIDLLYFLISSPQLGLKVSKFDYFVKQYYDQLIKHLKILNYTKALPSLIDIHKTLLKAGIWGFLAACGVMAGCLLEPTEIARFDNLYAETPEGDQLRTLLFCSKVYKEHIKVVLPWLQNRGALQCRIKSNKK</sequence>
<evidence type="ECO:0000259" key="1">
    <source>
        <dbReference type="SMART" id="SM00587"/>
    </source>
</evidence>
<dbReference type="Proteomes" id="UP000001070">
    <property type="component" value="Unassembled WGS sequence"/>
</dbReference>
<gene>
    <name evidence="2" type="primary">Dgri\GH19356</name>
    <name evidence="2" type="ORF">Dgri_GH19356</name>
</gene>
<dbReference type="AlphaFoldDB" id="B4JFN7"/>